<evidence type="ECO:0000256" key="1">
    <source>
        <dbReference type="ARBA" id="ARBA00022801"/>
    </source>
</evidence>
<dbReference type="EMBL" id="JBHMQT010000044">
    <property type="protein sequence ID" value="MFC0864678.1"/>
    <property type="molecule type" value="Genomic_DNA"/>
</dbReference>
<feature type="region of interest" description="Disordered" evidence="2">
    <location>
        <begin position="1"/>
        <end position="32"/>
    </location>
</feature>
<dbReference type="InterPro" id="IPR005754">
    <property type="entry name" value="Sortase"/>
</dbReference>
<keyword evidence="5" id="KW-1185">Reference proteome</keyword>
<keyword evidence="3" id="KW-1133">Transmembrane helix</keyword>
<dbReference type="RefSeq" id="WP_394302766.1">
    <property type="nucleotide sequence ID" value="NZ_JBHMQT010000044.1"/>
</dbReference>
<keyword evidence="1" id="KW-0378">Hydrolase</keyword>
<feature type="compositionally biased region" description="Pro residues" evidence="2">
    <location>
        <begin position="147"/>
        <end position="163"/>
    </location>
</feature>
<evidence type="ECO:0000313" key="4">
    <source>
        <dbReference type="EMBL" id="MFC0864678.1"/>
    </source>
</evidence>
<dbReference type="Gene3D" id="2.40.260.10">
    <property type="entry name" value="Sortase"/>
    <property type="match status" value="1"/>
</dbReference>
<keyword evidence="3" id="KW-0812">Transmembrane</keyword>
<dbReference type="NCBIfam" id="NF033748">
    <property type="entry name" value="class_F_sortase"/>
    <property type="match status" value="1"/>
</dbReference>
<gene>
    <name evidence="4" type="ORF">ACFHYQ_20510</name>
</gene>
<evidence type="ECO:0000256" key="3">
    <source>
        <dbReference type="SAM" id="Phobius"/>
    </source>
</evidence>
<proteinExistence type="predicted"/>
<organism evidence="4 5">
    <name type="scientific">Sphaerimonospora cavernae</name>
    <dbReference type="NCBI Taxonomy" id="1740611"/>
    <lineage>
        <taxon>Bacteria</taxon>
        <taxon>Bacillati</taxon>
        <taxon>Actinomycetota</taxon>
        <taxon>Actinomycetes</taxon>
        <taxon>Streptosporangiales</taxon>
        <taxon>Streptosporangiaceae</taxon>
        <taxon>Sphaerimonospora</taxon>
    </lineage>
</organism>
<sequence>MGTPPPGHYPPDGSGGPFGPPTGNAGAQGVPGAFVPQGYPQPVYGQPIFQPVVLHQQVQPRTQEDAEARPGSGVEGLGTQAIRGVLILAAVVGLVIVLIGAGFMIMSPDQYTTPDRTSLQRPDGVNQMAATVGPGGPGNPLTQADPTAPPPLPRLPAAPPMQPSSPKRLIIPKLGVNAPIRSVGTDKSGAIETPPINNHNLAGWYRGGPTPGEVGPAIMLGHKDTRTRGAVFSRLHEMQYGDQIEVVRMDGTIAVFTVGGIEQAAKQTFPTGRVYGDAANAELRLITCGGTYSHATGHYVDNVIVYAVMTGTRLAKADS</sequence>
<feature type="region of interest" description="Disordered" evidence="2">
    <location>
        <begin position="130"/>
        <end position="163"/>
    </location>
</feature>
<dbReference type="CDD" id="cd05829">
    <property type="entry name" value="Sortase_F"/>
    <property type="match status" value="1"/>
</dbReference>
<dbReference type="Proteomes" id="UP001589870">
    <property type="component" value="Unassembled WGS sequence"/>
</dbReference>
<dbReference type="Pfam" id="PF04203">
    <property type="entry name" value="Sortase"/>
    <property type="match status" value="1"/>
</dbReference>
<comment type="caution">
    <text evidence="4">The sequence shown here is derived from an EMBL/GenBank/DDBJ whole genome shotgun (WGS) entry which is preliminary data.</text>
</comment>
<evidence type="ECO:0000256" key="2">
    <source>
        <dbReference type="SAM" id="MobiDB-lite"/>
    </source>
</evidence>
<reference evidence="4 5" key="1">
    <citation type="submission" date="2024-09" db="EMBL/GenBank/DDBJ databases">
        <authorList>
            <person name="Sun Q."/>
            <person name="Mori K."/>
        </authorList>
    </citation>
    <scope>NUCLEOTIDE SEQUENCE [LARGE SCALE GENOMIC DNA]</scope>
    <source>
        <strain evidence="4 5">TBRC 1851</strain>
    </source>
</reference>
<feature type="transmembrane region" description="Helical" evidence="3">
    <location>
        <begin position="85"/>
        <end position="106"/>
    </location>
</feature>
<protein>
    <submittedName>
        <fullName evidence="4">Class F sortase</fullName>
    </submittedName>
</protein>
<keyword evidence="3" id="KW-0472">Membrane</keyword>
<dbReference type="SUPFAM" id="SSF63817">
    <property type="entry name" value="Sortase"/>
    <property type="match status" value="1"/>
</dbReference>
<accession>A0ABV6U8B6</accession>
<name>A0ABV6U8B6_9ACTN</name>
<evidence type="ECO:0000313" key="5">
    <source>
        <dbReference type="Proteomes" id="UP001589870"/>
    </source>
</evidence>
<dbReference type="InterPro" id="IPR023365">
    <property type="entry name" value="Sortase_dom-sf"/>
</dbReference>
<dbReference type="InterPro" id="IPR042001">
    <property type="entry name" value="Sortase_F"/>
</dbReference>